<evidence type="ECO:0000259" key="3">
    <source>
        <dbReference type="SMART" id="SM00198"/>
    </source>
</evidence>
<evidence type="ECO:0000313" key="5">
    <source>
        <dbReference type="Proteomes" id="UP000507470"/>
    </source>
</evidence>
<keyword evidence="2" id="KW-0732">Signal</keyword>
<accession>A0A6J8DBP4</accession>
<dbReference type="InterPro" id="IPR001283">
    <property type="entry name" value="CRISP-related"/>
</dbReference>
<evidence type="ECO:0000256" key="2">
    <source>
        <dbReference type="SAM" id="SignalP"/>
    </source>
</evidence>
<dbReference type="Proteomes" id="UP000507470">
    <property type="component" value="Unassembled WGS sequence"/>
</dbReference>
<evidence type="ECO:0000256" key="1">
    <source>
        <dbReference type="SAM" id="MobiDB-lite"/>
    </source>
</evidence>
<dbReference type="PANTHER" id="PTHR10334">
    <property type="entry name" value="CYSTEINE-RICH SECRETORY PROTEIN-RELATED"/>
    <property type="match status" value="1"/>
</dbReference>
<dbReference type="Pfam" id="PF00188">
    <property type="entry name" value="CAP"/>
    <property type="match status" value="1"/>
</dbReference>
<feature type="region of interest" description="Disordered" evidence="1">
    <location>
        <begin position="55"/>
        <end position="78"/>
    </location>
</feature>
<dbReference type="Gene3D" id="3.40.33.10">
    <property type="entry name" value="CAP"/>
    <property type="match status" value="1"/>
</dbReference>
<dbReference type="PRINTS" id="PR00838">
    <property type="entry name" value="V5ALLERGEN"/>
</dbReference>
<protein>
    <recommendedName>
        <fullName evidence="3">SCP domain-containing protein</fullName>
    </recommendedName>
</protein>
<feature type="domain" description="SCP" evidence="3">
    <location>
        <begin position="176"/>
        <end position="324"/>
    </location>
</feature>
<feature type="compositionally biased region" description="Polar residues" evidence="1">
    <location>
        <begin position="65"/>
        <end position="74"/>
    </location>
</feature>
<feature type="signal peptide" evidence="2">
    <location>
        <begin position="1"/>
        <end position="15"/>
    </location>
</feature>
<dbReference type="PRINTS" id="PR00837">
    <property type="entry name" value="V5TPXLIKE"/>
</dbReference>
<dbReference type="InterPro" id="IPR002413">
    <property type="entry name" value="V5_allergen-like"/>
</dbReference>
<dbReference type="SUPFAM" id="SSF55797">
    <property type="entry name" value="PR-1-like"/>
    <property type="match status" value="1"/>
</dbReference>
<dbReference type="OrthoDB" id="737510at2759"/>
<dbReference type="EMBL" id="CACVKT020007171">
    <property type="protein sequence ID" value="CAC5406098.1"/>
    <property type="molecule type" value="Genomic_DNA"/>
</dbReference>
<dbReference type="InterPro" id="IPR035940">
    <property type="entry name" value="CAP_sf"/>
</dbReference>
<organism evidence="4 5">
    <name type="scientific">Mytilus coruscus</name>
    <name type="common">Sea mussel</name>
    <dbReference type="NCBI Taxonomy" id="42192"/>
    <lineage>
        <taxon>Eukaryota</taxon>
        <taxon>Metazoa</taxon>
        <taxon>Spiralia</taxon>
        <taxon>Lophotrochozoa</taxon>
        <taxon>Mollusca</taxon>
        <taxon>Bivalvia</taxon>
        <taxon>Autobranchia</taxon>
        <taxon>Pteriomorphia</taxon>
        <taxon>Mytilida</taxon>
        <taxon>Mytiloidea</taxon>
        <taxon>Mytilidae</taxon>
        <taxon>Mytilinae</taxon>
        <taxon>Mytilus</taxon>
    </lineage>
</organism>
<name>A0A6J8DBP4_MYTCO</name>
<dbReference type="InterPro" id="IPR014044">
    <property type="entry name" value="CAP_dom"/>
</dbReference>
<gene>
    <name evidence="4" type="ORF">MCOR_39711</name>
</gene>
<evidence type="ECO:0000313" key="4">
    <source>
        <dbReference type="EMBL" id="CAC5406098.1"/>
    </source>
</evidence>
<dbReference type="CDD" id="cd05380">
    <property type="entry name" value="CAP_euk"/>
    <property type="match status" value="1"/>
</dbReference>
<sequence>MHLLIFTLLLTGVVTLPRDHIALGPPLSEADDTPPHDDFDSKISDEIAEKLIANAISDEEKSSDENNQQGSITRILSVRNGIKTSKRDPIKNKRRYKNEYTKDLNIAKKRHHTWYSHGHRWHNFPDRIKRGMNSVFGNQRERDIIRNPQKRQINSEKEAALLDIKGVTKPCRISDEESTKALDVHRAYRKKESAGNMWTLDWDPELADLAQGLADECTFKHTNLMFANGVRVGQNLGATTGSNHSIERMVHLFMNEKADYNYKDHQWTDVVGHYLQVVNWRTIKVGCAVNKCDNLFISTPTQQEVWNNAWYWVCDYWPPVSYKSRPYDYTDGQVCSECMVPKDSGLGWKCVDQTCRDCKLDGSDPNCKQSKECTEFNEDIDPMCPMVAAYGMCGGHNFKWALINCQTSCKLCSTVNDAFVEEA</sequence>
<dbReference type="AlphaFoldDB" id="A0A6J8DBP4"/>
<dbReference type="SMART" id="SM00198">
    <property type="entry name" value="SCP"/>
    <property type="match status" value="1"/>
</dbReference>
<proteinExistence type="predicted"/>
<feature type="chain" id="PRO_5027076737" description="SCP domain-containing protein" evidence="2">
    <location>
        <begin position="16"/>
        <end position="423"/>
    </location>
</feature>
<keyword evidence="5" id="KW-1185">Reference proteome</keyword>
<reference evidence="4 5" key="1">
    <citation type="submission" date="2020-06" db="EMBL/GenBank/DDBJ databases">
        <authorList>
            <person name="Li R."/>
            <person name="Bekaert M."/>
        </authorList>
    </citation>
    <scope>NUCLEOTIDE SEQUENCE [LARGE SCALE GENOMIC DNA]</scope>
    <source>
        <strain evidence="5">wild</strain>
    </source>
</reference>